<name>A0A379A112_9HYPH</name>
<evidence type="ECO:0000259" key="3">
    <source>
        <dbReference type="Pfam" id="PF13717"/>
    </source>
</evidence>
<feature type="domain" description="Zinc finger/thioredoxin putative" evidence="3">
    <location>
        <begin position="1"/>
        <end position="36"/>
    </location>
</feature>
<evidence type="ECO:0000313" key="5">
    <source>
        <dbReference type="Proteomes" id="UP000255000"/>
    </source>
</evidence>
<feature type="compositionally biased region" description="Acidic residues" evidence="1">
    <location>
        <begin position="132"/>
        <end position="143"/>
    </location>
</feature>
<accession>A0A379A112</accession>
<dbReference type="OrthoDB" id="7159357at2"/>
<feature type="compositionally biased region" description="Acidic residues" evidence="1">
    <location>
        <begin position="68"/>
        <end position="91"/>
    </location>
</feature>
<dbReference type="InterPro" id="IPR011723">
    <property type="entry name" value="Znf/thioredoxin_put"/>
</dbReference>
<proteinExistence type="predicted"/>
<dbReference type="Pfam" id="PF13717">
    <property type="entry name" value="Zn_ribbon_4"/>
    <property type="match status" value="1"/>
</dbReference>
<gene>
    <name evidence="4" type="ORF">NCTC13350_04030</name>
</gene>
<keyword evidence="2" id="KW-0812">Transmembrane</keyword>
<keyword evidence="2" id="KW-1133">Transmembrane helix</keyword>
<feature type="region of interest" description="Disordered" evidence="1">
    <location>
        <begin position="39"/>
        <end position="146"/>
    </location>
</feature>
<organism evidence="4 5">
    <name type="scientific">Pannonibacter phragmitetus</name>
    <dbReference type="NCBI Taxonomy" id="121719"/>
    <lineage>
        <taxon>Bacteria</taxon>
        <taxon>Pseudomonadati</taxon>
        <taxon>Pseudomonadota</taxon>
        <taxon>Alphaproteobacteria</taxon>
        <taxon>Hyphomicrobiales</taxon>
        <taxon>Stappiaceae</taxon>
        <taxon>Pannonibacter</taxon>
    </lineage>
</organism>
<feature type="compositionally biased region" description="Low complexity" evidence="1">
    <location>
        <begin position="49"/>
        <end position="67"/>
    </location>
</feature>
<dbReference type="NCBIfam" id="TIGR02098">
    <property type="entry name" value="MJ0042_CXXC"/>
    <property type="match status" value="1"/>
</dbReference>
<evidence type="ECO:0000256" key="2">
    <source>
        <dbReference type="SAM" id="Phobius"/>
    </source>
</evidence>
<dbReference type="AlphaFoldDB" id="A0A379A112"/>
<reference evidence="4 5" key="1">
    <citation type="submission" date="2018-06" db="EMBL/GenBank/DDBJ databases">
        <authorList>
            <consortium name="Pathogen Informatics"/>
            <person name="Doyle S."/>
        </authorList>
    </citation>
    <scope>NUCLEOTIDE SEQUENCE [LARGE SCALE GENOMIC DNA]</scope>
    <source>
        <strain evidence="4 5">NCTC13350</strain>
    </source>
</reference>
<protein>
    <submittedName>
        <fullName evidence="4">MJ0042 family finger-like domain</fullName>
    </submittedName>
</protein>
<evidence type="ECO:0000256" key="1">
    <source>
        <dbReference type="SAM" id="MobiDB-lite"/>
    </source>
</evidence>
<sequence>MKITCPDCDTSYDIKPEMVGPEGRSVKCARCGNRWFISPRKEDIPVSTSPAASSGGAAKSAAKPAMAIEDEPEPEEDEDEAAWAEDATEEEALARGRAFEDEETEPAKGSVDTQGKSKTGRDTPPEYPDVVASDENDETDEEENARRTIDIESLAKRKKIKVNTKKPRRERDWSFLTRHVTVNNLRRTGGLVIFLAAAGLSALIFTNRQFVVKHVPDLASLFDMMGLPVNLRGLEFRDLRTFREVDEGTIVLVVEGTIQSVSEQPAAVPAVRLSLRSEDQQEIYAWTLEPRAVALEPGANTRFRTRLTDPPADAADIQVRFVDRSPGQAAEATR</sequence>
<dbReference type="EMBL" id="UGSK01000001">
    <property type="protein sequence ID" value="SUB03047.1"/>
    <property type="molecule type" value="Genomic_DNA"/>
</dbReference>
<dbReference type="Proteomes" id="UP000255000">
    <property type="component" value="Unassembled WGS sequence"/>
</dbReference>
<keyword evidence="2" id="KW-0472">Membrane</keyword>
<feature type="transmembrane region" description="Helical" evidence="2">
    <location>
        <begin position="188"/>
        <end position="206"/>
    </location>
</feature>
<evidence type="ECO:0000313" key="4">
    <source>
        <dbReference type="EMBL" id="SUB03047.1"/>
    </source>
</evidence>
<dbReference type="RefSeq" id="WP_019964369.1">
    <property type="nucleotide sequence ID" value="NZ_UGSK01000001.1"/>
</dbReference>